<feature type="domain" description="Chalcone isomerase" evidence="2">
    <location>
        <begin position="41"/>
        <end position="159"/>
    </location>
</feature>
<accession>A0A0P1G816</accession>
<dbReference type="InterPro" id="IPR016087">
    <property type="entry name" value="Chalcone_isomerase"/>
</dbReference>
<gene>
    <name evidence="3" type="ORF">TRM7557_01508</name>
</gene>
<evidence type="ECO:0000259" key="2">
    <source>
        <dbReference type="Pfam" id="PF16036"/>
    </source>
</evidence>
<reference evidence="3 4" key="1">
    <citation type="submission" date="2015-09" db="EMBL/GenBank/DDBJ databases">
        <authorList>
            <consortium name="Swine Surveillance"/>
        </authorList>
    </citation>
    <scope>NUCLEOTIDE SEQUENCE [LARGE SCALE GENOMIC DNA]</scope>
    <source>
        <strain evidence="3 4">CECT 7557</strain>
    </source>
</reference>
<organism evidence="3 4">
    <name type="scientific">Tritonibacter multivorans</name>
    <dbReference type="NCBI Taxonomy" id="928856"/>
    <lineage>
        <taxon>Bacteria</taxon>
        <taxon>Pseudomonadati</taxon>
        <taxon>Pseudomonadota</taxon>
        <taxon>Alphaproteobacteria</taxon>
        <taxon>Rhodobacterales</taxon>
        <taxon>Paracoccaceae</taxon>
        <taxon>Tritonibacter</taxon>
    </lineage>
</organism>
<dbReference type="STRING" id="928856.SAMN04488049_107139"/>
<evidence type="ECO:0000313" key="4">
    <source>
        <dbReference type="Proteomes" id="UP000052022"/>
    </source>
</evidence>
<sequence length="166" mass="18082">MRIKLATLLLALWVPAAQAKDTGLAAPVKLGEATLRVLGKTLYSATLHTEGSAQFSWSQPLSLRLDYAYGFTATQLVKATGREIERIEGQRPDQAALLAKLAPCFRDVAPGDSFVALSNAADKVALRLNGQQTCDVTHPQLRQRFLGIWLSPDSRSPRLSRQLRGG</sequence>
<proteinExistence type="predicted"/>
<name>A0A0P1G816_9RHOB</name>
<evidence type="ECO:0000256" key="1">
    <source>
        <dbReference type="SAM" id="SignalP"/>
    </source>
</evidence>
<keyword evidence="4" id="KW-1185">Reference proteome</keyword>
<dbReference type="RefSeq" id="WP_058289599.1">
    <property type="nucleotide sequence ID" value="NZ_CYSD01000021.1"/>
</dbReference>
<evidence type="ECO:0000313" key="3">
    <source>
        <dbReference type="EMBL" id="CUH77708.1"/>
    </source>
</evidence>
<dbReference type="Pfam" id="PF16036">
    <property type="entry name" value="Chalcone_3"/>
    <property type="match status" value="1"/>
</dbReference>
<dbReference type="AlphaFoldDB" id="A0A0P1G816"/>
<keyword evidence="1" id="KW-0732">Signal</keyword>
<dbReference type="OrthoDB" id="8527419at2"/>
<protein>
    <recommendedName>
        <fullName evidence="2">Chalcone isomerase domain-containing protein</fullName>
    </recommendedName>
</protein>
<feature type="signal peptide" evidence="1">
    <location>
        <begin position="1"/>
        <end position="19"/>
    </location>
</feature>
<feature type="chain" id="PRO_5006063163" description="Chalcone isomerase domain-containing protein" evidence="1">
    <location>
        <begin position="20"/>
        <end position="166"/>
    </location>
</feature>
<dbReference type="Proteomes" id="UP000052022">
    <property type="component" value="Unassembled WGS sequence"/>
</dbReference>
<dbReference type="EMBL" id="CYSD01000021">
    <property type="protein sequence ID" value="CUH77708.1"/>
    <property type="molecule type" value="Genomic_DNA"/>
</dbReference>